<dbReference type="PROSITE" id="PS00300">
    <property type="entry name" value="SRP54"/>
    <property type="match status" value="1"/>
</dbReference>
<evidence type="ECO:0000256" key="9">
    <source>
        <dbReference type="ARBA" id="ARBA00023274"/>
    </source>
</evidence>
<dbReference type="NCBIfam" id="TIGR00959">
    <property type="entry name" value="ffh"/>
    <property type="match status" value="1"/>
</dbReference>
<dbReference type="EC" id="3.6.5.4" evidence="11"/>
<dbReference type="PANTHER" id="PTHR11564:SF5">
    <property type="entry name" value="SIGNAL RECOGNITION PARTICLE SUBUNIT SRP54"/>
    <property type="match status" value="1"/>
</dbReference>
<comment type="similarity">
    <text evidence="2 11">Belongs to the GTP-binding SRP family. SRP54 subfamily.</text>
</comment>
<keyword evidence="9 11" id="KW-0687">Ribonucleoprotein</keyword>
<dbReference type="CDD" id="cd18539">
    <property type="entry name" value="SRP_G"/>
    <property type="match status" value="1"/>
</dbReference>
<feature type="binding site" evidence="11">
    <location>
        <begin position="248"/>
        <end position="251"/>
    </location>
    <ligand>
        <name>GTP</name>
        <dbReference type="ChEBI" id="CHEBI:37565"/>
    </ligand>
</feature>
<keyword evidence="7 11" id="KW-0342">GTP-binding</keyword>
<protein>
    <recommendedName>
        <fullName evidence="11">Signal recognition particle protein</fullName>
        <ecNumber evidence="11">3.6.5.4</ecNumber>
    </recommendedName>
    <alternativeName>
        <fullName evidence="11">Fifty-four homolog</fullName>
    </alternativeName>
</protein>
<dbReference type="InterPro" id="IPR022941">
    <property type="entry name" value="SRP54"/>
</dbReference>
<dbReference type="SUPFAM" id="SSF52540">
    <property type="entry name" value="P-loop containing nucleoside triphosphate hydrolases"/>
    <property type="match status" value="1"/>
</dbReference>
<keyword evidence="14" id="KW-1185">Reference proteome</keyword>
<dbReference type="InterPro" id="IPR000897">
    <property type="entry name" value="SRP54_GTPase_dom"/>
</dbReference>
<feature type="binding site" evidence="11">
    <location>
        <begin position="107"/>
        <end position="114"/>
    </location>
    <ligand>
        <name>GTP</name>
        <dbReference type="ChEBI" id="CHEBI:37565"/>
    </ligand>
</feature>
<dbReference type="Pfam" id="PF00448">
    <property type="entry name" value="SRP54"/>
    <property type="match status" value="1"/>
</dbReference>
<dbReference type="Gene3D" id="1.20.120.140">
    <property type="entry name" value="Signal recognition particle SRP54, nucleotide-binding domain"/>
    <property type="match status" value="1"/>
</dbReference>
<dbReference type="SUPFAM" id="SSF47446">
    <property type="entry name" value="Signal peptide-binding domain"/>
    <property type="match status" value="1"/>
</dbReference>
<evidence type="ECO:0000259" key="12">
    <source>
        <dbReference type="PROSITE" id="PS00300"/>
    </source>
</evidence>
<keyword evidence="5 11" id="KW-0378">Hydrolase</keyword>
<proteinExistence type="inferred from homology"/>
<dbReference type="PANTHER" id="PTHR11564">
    <property type="entry name" value="SIGNAL RECOGNITION PARTICLE 54K PROTEIN SRP54"/>
    <property type="match status" value="1"/>
</dbReference>
<evidence type="ECO:0000256" key="4">
    <source>
        <dbReference type="ARBA" id="ARBA00022741"/>
    </source>
</evidence>
<evidence type="ECO:0000313" key="13">
    <source>
        <dbReference type="EMBL" id="WPX96394.1"/>
    </source>
</evidence>
<comment type="function">
    <text evidence="11">Involved in targeting and insertion of nascent membrane proteins into the cytoplasmic membrane. Binds to the hydrophobic signal sequence of the ribosome-nascent chain (RNC) as it emerges from the ribosomes. The SRP-RNC complex is then targeted to the cytoplasmic membrane where it interacts with the SRP receptor FtsY. Interaction with FtsY leads to the transfer of the RNC complex to the Sec translocase for insertion into the membrane, the hydrolysis of GTP by both Ffh and FtsY, and the dissociation of the SRP-FtsY complex into the individual components.</text>
</comment>
<keyword evidence="3 11" id="KW-0963">Cytoplasm</keyword>
<dbReference type="HAMAP" id="MF_00306">
    <property type="entry name" value="SRP54"/>
    <property type="match status" value="1"/>
</dbReference>
<keyword evidence="6 11" id="KW-0694">RNA-binding</keyword>
<evidence type="ECO:0000256" key="10">
    <source>
        <dbReference type="ARBA" id="ARBA00048027"/>
    </source>
</evidence>
<dbReference type="Proteomes" id="UP001327219">
    <property type="component" value="Chromosome"/>
</dbReference>
<evidence type="ECO:0000256" key="2">
    <source>
        <dbReference type="ARBA" id="ARBA00005450"/>
    </source>
</evidence>
<dbReference type="SUPFAM" id="SSF47364">
    <property type="entry name" value="Domain of the SRP/SRP receptor G-proteins"/>
    <property type="match status" value="1"/>
</dbReference>
<keyword evidence="4 11" id="KW-0547">Nucleotide-binding</keyword>
<dbReference type="SMART" id="SM00962">
    <property type="entry name" value="SRP54"/>
    <property type="match status" value="1"/>
</dbReference>
<dbReference type="InterPro" id="IPR004125">
    <property type="entry name" value="Signal_recog_particle_SRP54_M"/>
</dbReference>
<dbReference type="InterPro" id="IPR004780">
    <property type="entry name" value="SRP"/>
</dbReference>
<evidence type="ECO:0000256" key="1">
    <source>
        <dbReference type="ARBA" id="ARBA00004515"/>
    </source>
</evidence>
<organism evidence="13 14">
    <name type="scientific">Candidatus Bandiella euplotis</name>
    <dbReference type="NCBI Taxonomy" id="1664265"/>
    <lineage>
        <taxon>Bacteria</taxon>
        <taxon>Pseudomonadati</taxon>
        <taxon>Pseudomonadota</taxon>
        <taxon>Alphaproteobacteria</taxon>
        <taxon>Rickettsiales</taxon>
        <taxon>Candidatus Midichloriaceae</taxon>
        <taxon>Candidatus Bandiella</taxon>
    </lineage>
</organism>
<dbReference type="EMBL" id="CP110820">
    <property type="protein sequence ID" value="WPX96394.1"/>
    <property type="molecule type" value="Genomic_DNA"/>
</dbReference>
<evidence type="ECO:0000313" key="14">
    <source>
        <dbReference type="Proteomes" id="UP001327219"/>
    </source>
</evidence>
<keyword evidence="8 11" id="KW-0733">Signal recognition particle</keyword>
<accession>A0ABZ0UKZ4</accession>
<dbReference type="InterPro" id="IPR042101">
    <property type="entry name" value="SRP54_N_sf"/>
</dbReference>
<dbReference type="InterPro" id="IPR027417">
    <property type="entry name" value="P-loop_NTPase"/>
</dbReference>
<dbReference type="SMART" id="SM00963">
    <property type="entry name" value="SRP54_N"/>
    <property type="match status" value="1"/>
</dbReference>
<evidence type="ECO:0000256" key="11">
    <source>
        <dbReference type="HAMAP-Rule" id="MF_00306"/>
    </source>
</evidence>
<feature type="binding site" evidence="11">
    <location>
        <begin position="190"/>
        <end position="194"/>
    </location>
    <ligand>
        <name>GTP</name>
        <dbReference type="ChEBI" id="CHEBI:37565"/>
    </ligand>
</feature>
<sequence>MFSSLGENFTKVLEKIKRKGSVSEADITEALREIRIAMLEADVALDVTREFISHIKQKALGEKVLKSITPGQMIVKIVHDELVSMLKADDQDINLKSTPPAVIMLVGLQGVGKTTTSAKLAVHLRKKYKKKVLLVSLDTQRPAAQEQLETLGKQVSIDTLPIVKGESPLDIAKRAMGEAKTKYFDVVILDTAGRLHTDQELLDEIIAIKAFANPIETLLTADSMAGQDAVNSAKQFNNAVKLSGIILTRIDADARGGAALSIKHITGCPIKFIGHGEKISDFEQFHPERIASRILDMGDVVSLVERAAEVVNQEDAQALAKKMSKGDFDMEDLRTQLKNLKKMGGIASVVAMMPGLRGIKDKMDMDKLDSAILAKQEAIINSMTKKEKRFPKILDASRKNRIAKGSGTSVQDINKLCKQFFEMQTMMKRIGKMDGKSLKKFGNMLNN</sequence>
<dbReference type="Gene3D" id="3.40.50.300">
    <property type="entry name" value="P-loop containing nucleotide triphosphate hydrolases"/>
    <property type="match status" value="1"/>
</dbReference>
<dbReference type="InterPro" id="IPR003593">
    <property type="entry name" value="AAA+_ATPase"/>
</dbReference>
<dbReference type="InterPro" id="IPR036891">
    <property type="entry name" value="Signal_recog_part_SRP54_M_sf"/>
</dbReference>
<comment type="subcellular location">
    <subcellularLocation>
        <location evidence="1">Cell inner membrane</location>
        <topology evidence="1">Peripheral membrane protein</topology>
        <orientation evidence="1">Cytoplasmic side</orientation>
    </subcellularLocation>
    <subcellularLocation>
        <location evidence="11">Cytoplasm</location>
    </subcellularLocation>
    <text evidence="11">The SRP-RNC complex is targeted to the cytoplasmic membrane.</text>
</comment>
<feature type="domain" description="SRP54-type proteins GTP-binding" evidence="12">
    <location>
        <begin position="269"/>
        <end position="282"/>
    </location>
</feature>
<dbReference type="InterPro" id="IPR036225">
    <property type="entry name" value="SRP/SRP_N"/>
</dbReference>
<comment type="catalytic activity">
    <reaction evidence="10 11">
        <text>GTP + H2O = GDP + phosphate + H(+)</text>
        <dbReference type="Rhea" id="RHEA:19669"/>
        <dbReference type="ChEBI" id="CHEBI:15377"/>
        <dbReference type="ChEBI" id="CHEBI:15378"/>
        <dbReference type="ChEBI" id="CHEBI:37565"/>
        <dbReference type="ChEBI" id="CHEBI:43474"/>
        <dbReference type="ChEBI" id="CHEBI:58189"/>
        <dbReference type="EC" id="3.6.5.4"/>
    </reaction>
</comment>
<dbReference type="InterPro" id="IPR013822">
    <property type="entry name" value="Signal_recog_particl_SRP54_hlx"/>
</dbReference>
<evidence type="ECO:0000256" key="3">
    <source>
        <dbReference type="ARBA" id="ARBA00022490"/>
    </source>
</evidence>
<comment type="subunit">
    <text evidence="11">Part of the signal recognition particle protein translocation system, which is composed of SRP and FtsY. SRP is a ribonucleoprotein composed of Ffh and a 4.5S RNA molecule.</text>
</comment>
<dbReference type="Gene3D" id="1.10.260.30">
    <property type="entry name" value="Signal recognition particle, SRP54 subunit, M-domain"/>
    <property type="match status" value="1"/>
</dbReference>
<name>A0ABZ0UKZ4_9RICK</name>
<evidence type="ECO:0000256" key="6">
    <source>
        <dbReference type="ARBA" id="ARBA00022884"/>
    </source>
</evidence>
<evidence type="ECO:0000256" key="5">
    <source>
        <dbReference type="ARBA" id="ARBA00022801"/>
    </source>
</evidence>
<dbReference type="Pfam" id="PF02978">
    <property type="entry name" value="SRP_SPB"/>
    <property type="match status" value="1"/>
</dbReference>
<gene>
    <name evidence="11" type="primary">ffh</name>
    <name evidence="13" type="ORF">Bandiella_00505</name>
</gene>
<evidence type="ECO:0000256" key="8">
    <source>
        <dbReference type="ARBA" id="ARBA00023135"/>
    </source>
</evidence>
<dbReference type="Pfam" id="PF02881">
    <property type="entry name" value="SRP54_N"/>
    <property type="match status" value="1"/>
</dbReference>
<dbReference type="RefSeq" id="WP_323733382.1">
    <property type="nucleotide sequence ID" value="NZ_CP110820.1"/>
</dbReference>
<dbReference type="SMART" id="SM00382">
    <property type="entry name" value="AAA"/>
    <property type="match status" value="1"/>
</dbReference>
<comment type="domain">
    <text evidence="11">Composed of three domains: the N-terminal N domain, which is responsible for interactions with the ribosome, the central G domain, which binds GTP, and the C-terminal M domain, which binds the RNA and the signal sequence of the RNC.</text>
</comment>
<evidence type="ECO:0000256" key="7">
    <source>
        <dbReference type="ARBA" id="ARBA00023134"/>
    </source>
</evidence>
<reference evidence="13 14" key="1">
    <citation type="submission" date="2022-11" db="EMBL/GenBank/DDBJ databases">
        <title>Host association and intracellularity evolved multiple times independently in the Rickettsiales.</title>
        <authorList>
            <person name="Castelli M."/>
            <person name="Nardi T."/>
            <person name="Gammuto L."/>
            <person name="Bellinzona G."/>
            <person name="Sabaneyeva E."/>
            <person name="Potekhin A."/>
            <person name="Serra V."/>
            <person name="Petroni G."/>
            <person name="Sassera D."/>
        </authorList>
    </citation>
    <scope>NUCLEOTIDE SEQUENCE [LARGE SCALE GENOMIC DNA]</scope>
    <source>
        <strain evidence="13 14">NDG2</strain>
    </source>
</reference>